<dbReference type="Proteomes" id="UP001143543">
    <property type="component" value="Unassembled WGS sequence"/>
</dbReference>
<evidence type="ECO:0000313" key="3">
    <source>
        <dbReference type="Proteomes" id="UP001143543"/>
    </source>
</evidence>
<name>A0ABQ5MMA6_9FLAO</name>
<feature type="compositionally biased region" description="Low complexity" evidence="1">
    <location>
        <begin position="48"/>
        <end position="62"/>
    </location>
</feature>
<reference evidence="2" key="1">
    <citation type="submission" date="2022-07" db="EMBL/GenBank/DDBJ databases">
        <title>Taxonomy of Novel Oxalotrophic and Methylotrophic Bacteria.</title>
        <authorList>
            <person name="Sahin N."/>
            <person name="Tani A."/>
        </authorList>
    </citation>
    <scope>NUCLEOTIDE SEQUENCE</scope>
    <source>
        <strain evidence="2">Y10</strain>
    </source>
</reference>
<gene>
    <name evidence="2" type="ORF">Y10_29090</name>
</gene>
<sequence length="286" mass="31948">MKLFFTALFSFCVLITSAQKGKVNKAKASLDTPNYNTLDDYVKDHPQSSTATNSSSSGSSSGISGELFEAIFVGATYATVGVLIGGAERTEFNLYPYHDGSPGEYAGWEETDNDTTFITNHLYDFKLSDLRGQANYFTGSSVNGYKAKLDYRPVYLVGVDATYTSFYEDVIDERAQLTMFSIMADYYRVRTKYVTGWWGAGYTYVGSGVDTGGFAYQLGVDVFPVRPVSFRLLWKQSFINTNSVDEFQAEAKYYFKRVSPFVGWHHNMLGDVSINGMTIGLQYIIH</sequence>
<accession>A0ABQ5MMA6</accession>
<keyword evidence="3" id="KW-1185">Reference proteome</keyword>
<evidence type="ECO:0000313" key="2">
    <source>
        <dbReference type="EMBL" id="GLB50541.1"/>
    </source>
</evidence>
<comment type="caution">
    <text evidence="2">The sequence shown here is derived from an EMBL/GenBank/DDBJ whole genome shotgun (WGS) entry which is preliminary data.</text>
</comment>
<feature type="region of interest" description="Disordered" evidence="1">
    <location>
        <begin position="41"/>
        <end position="62"/>
    </location>
</feature>
<proteinExistence type="predicted"/>
<evidence type="ECO:0000256" key="1">
    <source>
        <dbReference type="SAM" id="MobiDB-lite"/>
    </source>
</evidence>
<organism evidence="2 3">
    <name type="scientific">Neptunitalea lumnitzerae</name>
    <dbReference type="NCBI Taxonomy" id="2965509"/>
    <lineage>
        <taxon>Bacteria</taxon>
        <taxon>Pseudomonadati</taxon>
        <taxon>Bacteroidota</taxon>
        <taxon>Flavobacteriia</taxon>
        <taxon>Flavobacteriales</taxon>
        <taxon>Flavobacteriaceae</taxon>
        <taxon>Neptunitalea</taxon>
    </lineage>
</organism>
<protein>
    <submittedName>
        <fullName evidence="2">Uncharacterized protein</fullName>
    </submittedName>
</protein>
<dbReference type="RefSeq" id="WP_281766167.1">
    <property type="nucleotide sequence ID" value="NZ_BRVO01000003.1"/>
</dbReference>
<dbReference type="EMBL" id="BRVO01000003">
    <property type="protein sequence ID" value="GLB50541.1"/>
    <property type="molecule type" value="Genomic_DNA"/>
</dbReference>